<feature type="region of interest" description="Disordered" evidence="2">
    <location>
        <begin position="394"/>
        <end position="430"/>
    </location>
</feature>
<accession>A0AAN6ZYM8</accession>
<dbReference type="Gene3D" id="6.10.140.910">
    <property type="match status" value="1"/>
</dbReference>
<feature type="region of interest" description="Disordered" evidence="2">
    <location>
        <begin position="80"/>
        <end position="119"/>
    </location>
</feature>
<dbReference type="GO" id="GO:0051286">
    <property type="term" value="C:cell tip"/>
    <property type="evidence" value="ECO:0007669"/>
    <property type="project" value="TreeGrafter"/>
</dbReference>
<reference evidence="4" key="2">
    <citation type="submission" date="2023-05" db="EMBL/GenBank/DDBJ databases">
        <authorList>
            <consortium name="Lawrence Berkeley National Laboratory"/>
            <person name="Steindorff A."/>
            <person name="Hensen N."/>
            <person name="Bonometti L."/>
            <person name="Westerberg I."/>
            <person name="Brannstrom I.O."/>
            <person name="Guillou S."/>
            <person name="Cros-Aarteil S."/>
            <person name="Calhoun S."/>
            <person name="Haridas S."/>
            <person name="Kuo A."/>
            <person name="Mondo S."/>
            <person name="Pangilinan J."/>
            <person name="Riley R."/>
            <person name="Labutti K."/>
            <person name="Andreopoulos B."/>
            <person name="Lipzen A."/>
            <person name="Chen C."/>
            <person name="Yanf M."/>
            <person name="Daum C."/>
            <person name="Ng V."/>
            <person name="Clum A."/>
            <person name="Ohm R."/>
            <person name="Martin F."/>
            <person name="Silar P."/>
            <person name="Natvig D."/>
            <person name="Lalanne C."/>
            <person name="Gautier V."/>
            <person name="Ament-Velasquez S.L."/>
            <person name="Kruys A."/>
            <person name="Hutchinson M.I."/>
            <person name="Powell A.J."/>
            <person name="Barry K."/>
            <person name="Miller A.N."/>
            <person name="Grigoriev I.V."/>
            <person name="Debuchy R."/>
            <person name="Gladieux P."/>
            <person name="Thoren M.H."/>
            <person name="Johannesson H."/>
        </authorList>
    </citation>
    <scope>NUCLEOTIDE SEQUENCE</scope>
    <source>
        <strain evidence="4">CBS 538.74</strain>
    </source>
</reference>
<evidence type="ECO:0000256" key="1">
    <source>
        <dbReference type="ARBA" id="ARBA00023054"/>
    </source>
</evidence>
<feature type="compositionally biased region" description="Basic and acidic residues" evidence="2">
    <location>
        <begin position="612"/>
        <end position="621"/>
    </location>
</feature>
<feature type="region of interest" description="Disordered" evidence="2">
    <location>
        <begin position="281"/>
        <end position="325"/>
    </location>
</feature>
<feature type="domain" description="GDP/GTP exchange factor Sec2 N-terminal" evidence="3">
    <location>
        <begin position="138"/>
        <end position="281"/>
    </location>
</feature>
<dbReference type="PANTHER" id="PTHR14430:SF0">
    <property type="entry name" value="SEC2P DOMAIN-CONTAINING PROTEIN"/>
    <property type="match status" value="1"/>
</dbReference>
<feature type="region of interest" description="Disordered" evidence="2">
    <location>
        <begin position="589"/>
        <end position="630"/>
    </location>
</feature>
<dbReference type="SUPFAM" id="SSF144284">
    <property type="entry name" value="Sec2 N-terminal region"/>
    <property type="match status" value="1"/>
</dbReference>
<evidence type="ECO:0000256" key="2">
    <source>
        <dbReference type="SAM" id="MobiDB-lite"/>
    </source>
</evidence>
<dbReference type="GO" id="GO:0006887">
    <property type="term" value="P:exocytosis"/>
    <property type="evidence" value="ECO:0007669"/>
    <property type="project" value="TreeGrafter"/>
</dbReference>
<gene>
    <name evidence="4" type="ORF">C8A00DRAFT_15090</name>
</gene>
<evidence type="ECO:0000313" key="4">
    <source>
        <dbReference type="EMBL" id="KAK4153726.1"/>
    </source>
</evidence>
<evidence type="ECO:0000259" key="3">
    <source>
        <dbReference type="Pfam" id="PF06428"/>
    </source>
</evidence>
<dbReference type="Proteomes" id="UP001302745">
    <property type="component" value="Unassembled WGS sequence"/>
</dbReference>
<dbReference type="AlphaFoldDB" id="A0AAN6ZYM8"/>
<dbReference type="PANTHER" id="PTHR14430">
    <property type="entry name" value="RABIN3-RELATED"/>
    <property type="match status" value="1"/>
</dbReference>
<dbReference type="Pfam" id="PF25555">
    <property type="entry name" value="RAB3A-like_C"/>
    <property type="match status" value="1"/>
</dbReference>
<keyword evidence="1" id="KW-0175">Coiled coil</keyword>
<dbReference type="InterPro" id="IPR040351">
    <property type="entry name" value="RAB3IL/RAB3IP/Sec2"/>
</dbReference>
<evidence type="ECO:0000313" key="5">
    <source>
        <dbReference type="Proteomes" id="UP001302745"/>
    </source>
</evidence>
<sequence>MAPANRVWQRLVAVAGWPSHQPSSTSGRPAFGHHRSLSTILRSASPKPSSSHARSISTTELPTTTDIVRFYPSTPQRKRLFVPSSLDDDNDLSTIPDPRSRAMSPADRDSMGGSPHHPDLDDEVTTLSTKLINAMNHQTTLDDNLSATRMELEKSHNRIRQLEIQVDEQREMLAGDVWVRRKTVEVEKAKLVARVAEEKKARLDMEQQKKKIEQELENLTAALFEEANKMVISAKEDARAEQEALHRKNDQLRAQLADTEGLLRSQQEQLVELKHVMEQMTVEKDEQSPPTAPSSPGIESFHVREASGSSAPMRRHQSLSAPLSPSYPTSFTHLLHPVLRTDLAAYNDFKDLLRTTKRLSAPRLPSGSSGSGLASLGIGLGSVGSHVSAGNGSTSSFATIGTPPATSPQTPNTPASSVSSGSSATTPIPLPHLKETKFYKRAHTEDIEPTLRLDTAPGLSWLARRSVVTSMAEGSLVVEPTPSTATGRFGKVIKPELYPCSLCGEARKEDEYLRTHRFRISESDTTQVGHPLCKYCLGRVRSTCEFLGFLRIVKDGHWRADDEDAEKAAWEESVRLREQMFWSRIGGGVVPTGRHARHPSSSSAAPSLYGDKSPRPSHEGTPRPVEPTKQFLELPKASELDRLEEPVEAAQQTTVDGVGEVTVEKVVAEEQPLADTAVEQQPAVDGVDELAVEKVVAEDQPPADTAVEQQPDVQLAVVPVGEVPAEQAAVEEQSLATTAATATEQPPAVEGVSDEVAAEQVVTEEQPPATIVDNTVEQKTNPKPTAEVVEPKRVPFTPPIAMTFF</sequence>
<dbReference type="GO" id="GO:0070319">
    <property type="term" value="C:Golgi to plasma membrane transport vesicle"/>
    <property type="evidence" value="ECO:0007669"/>
    <property type="project" value="TreeGrafter"/>
</dbReference>
<dbReference type="Pfam" id="PF06428">
    <property type="entry name" value="Sec2p"/>
    <property type="match status" value="1"/>
</dbReference>
<name>A0AAN6ZYM8_9PEZI</name>
<dbReference type="EMBL" id="MU856932">
    <property type="protein sequence ID" value="KAK4153726.1"/>
    <property type="molecule type" value="Genomic_DNA"/>
</dbReference>
<protein>
    <recommendedName>
        <fullName evidence="3">GDP/GTP exchange factor Sec2 N-terminal domain-containing protein</fullName>
    </recommendedName>
</protein>
<keyword evidence="5" id="KW-1185">Reference proteome</keyword>
<comment type="caution">
    <text evidence="4">The sequence shown here is derived from an EMBL/GenBank/DDBJ whole genome shotgun (WGS) entry which is preliminary data.</text>
</comment>
<organism evidence="4 5">
    <name type="scientific">Chaetomidium leptoderma</name>
    <dbReference type="NCBI Taxonomy" id="669021"/>
    <lineage>
        <taxon>Eukaryota</taxon>
        <taxon>Fungi</taxon>
        <taxon>Dikarya</taxon>
        <taxon>Ascomycota</taxon>
        <taxon>Pezizomycotina</taxon>
        <taxon>Sordariomycetes</taxon>
        <taxon>Sordariomycetidae</taxon>
        <taxon>Sordariales</taxon>
        <taxon>Chaetomiaceae</taxon>
        <taxon>Chaetomidium</taxon>
    </lineage>
</organism>
<reference evidence="4" key="1">
    <citation type="journal article" date="2023" name="Mol. Phylogenet. Evol.">
        <title>Genome-scale phylogeny and comparative genomics of the fungal order Sordariales.</title>
        <authorList>
            <person name="Hensen N."/>
            <person name="Bonometti L."/>
            <person name="Westerberg I."/>
            <person name="Brannstrom I.O."/>
            <person name="Guillou S."/>
            <person name="Cros-Aarteil S."/>
            <person name="Calhoun S."/>
            <person name="Haridas S."/>
            <person name="Kuo A."/>
            <person name="Mondo S."/>
            <person name="Pangilinan J."/>
            <person name="Riley R."/>
            <person name="LaButti K."/>
            <person name="Andreopoulos B."/>
            <person name="Lipzen A."/>
            <person name="Chen C."/>
            <person name="Yan M."/>
            <person name="Daum C."/>
            <person name="Ng V."/>
            <person name="Clum A."/>
            <person name="Steindorff A."/>
            <person name="Ohm R.A."/>
            <person name="Martin F."/>
            <person name="Silar P."/>
            <person name="Natvig D.O."/>
            <person name="Lalanne C."/>
            <person name="Gautier V."/>
            <person name="Ament-Velasquez S.L."/>
            <person name="Kruys A."/>
            <person name="Hutchinson M.I."/>
            <person name="Powell A.J."/>
            <person name="Barry K."/>
            <person name="Miller A.N."/>
            <person name="Grigoriev I.V."/>
            <person name="Debuchy R."/>
            <person name="Gladieux P."/>
            <person name="Hiltunen Thoren M."/>
            <person name="Johannesson H."/>
        </authorList>
    </citation>
    <scope>NUCLEOTIDE SEQUENCE</scope>
    <source>
        <strain evidence="4">CBS 538.74</strain>
    </source>
</reference>
<dbReference type="GO" id="GO:0005085">
    <property type="term" value="F:guanyl-nucleotide exchange factor activity"/>
    <property type="evidence" value="ECO:0007669"/>
    <property type="project" value="InterPro"/>
</dbReference>
<dbReference type="CDD" id="cd21044">
    <property type="entry name" value="Rab11BD_RAB3IP_like"/>
    <property type="match status" value="1"/>
</dbReference>
<proteinExistence type="predicted"/>
<dbReference type="InterPro" id="IPR009449">
    <property type="entry name" value="Sec2_N"/>
</dbReference>